<sequence>MTGRPPSRSASLTGHHSRNTSRTGIVMASHAAGGRSQSPRPPGHAAAAPSHTRGVERKPSISSYPHAHNRQASIVNGGIQHSRNPSFVSSTSSASPLSPNNINMGTVRGGDQITIPDLPMSPTGTMVPSDIASLQSQMSTMSTIVGGEHSRAPSALDTMRTITPHGRTSRREGHGHSHSYSHHSGEPKTPAEYALHILFTQFVRLAEAKIDACMKCGLEVEPNVEAICGAGADPAFDKLIGSLGYIARHKPRPVIDSVMYWRKGKSEAANSARTELKQVLVRIFRPQYSFNKAYIK</sequence>
<evidence type="ECO:0000313" key="2">
    <source>
        <dbReference type="EMBL" id="KAK6544562.1"/>
    </source>
</evidence>
<dbReference type="GO" id="GO:0005938">
    <property type="term" value="C:cell cortex"/>
    <property type="evidence" value="ECO:0007669"/>
    <property type="project" value="TreeGrafter"/>
</dbReference>
<evidence type="ECO:0000256" key="1">
    <source>
        <dbReference type="SAM" id="MobiDB-lite"/>
    </source>
</evidence>
<evidence type="ECO:0000313" key="3">
    <source>
        <dbReference type="Proteomes" id="UP001365542"/>
    </source>
</evidence>
<feature type="compositionally biased region" description="Low complexity" evidence="1">
    <location>
        <begin position="84"/>
        <end position="101"/>
    </location>
</feature>
<accession>A0AAV9XR32</accession>
<feature type="region of interest" description="Disordered" evidence="1">
    <location>
        <begin position="78"/>
        <end position="104"/>
    </location>
</feature>
<dbReference type="GO" id="GO:0000902">
    <property type="term" value="P:cell morphogenesis"/>
    <property type="evidence" value="ECO:0007669"/>
    <property type="project" value="InterPro"/>
</dbReference>
<dbReference type="Proteomes" id="UP001365542">
    <property type="component" value="Unassembled WGS sequence"/>
</dbReference>
<dbReference type="PANTHER" id="PTHR12295">
    <property type="entry name" value="FURRY-RELATED"/>
    <property type="match status" value="1"/>
</dbReference>
<feature type="region of interest" description="Disordered" evidence="1">
    <location>
        <begin position="1"/>
        <end position="64"/>
    </location>
</feature>
<organism evidence="2 3">
    <name type="scientific">Orbilia ellipsospora</name>
    <dbReference type="NCBI Taxonomy" id="2528407"/>
    <lineage>
        <taxon>Eukaryota</taxon>
        <taxon>Fungi</taxon>
        <taxon>Dikarya</taxon>
        <taxon>Ascomycota</taxon>
        <taxon>Pezizomycotina</taxon>
        <taxon>Orbiliomycetes</taxon>
        <taxon>Orbiliales</taxon>
        <taxon>Orbiliaceae</taxon>
        <taxon>Orbilia</taxon>
    </lineage>
</organism>
<name>A0AAV9XR32_9PEZI</name>
<dbReference type="InterPro" id="IPR039867">
    <property type="entry name" value="Furry/Tao3/Mor2"/>
</dbReference>
<dbReference type="AlphaFoldDB" id="A0AAV9XR32"/>
<reference evidence="2 3" key="1">
    <citation type="submission" date="2019-10" db="EMBL/GenBank/DDBJ databases">
        <authorList>
            <person name="Palmer J.M."/>
        </authorList>
    </citation>
    <scope>NUCLEOTIDE SEQUENCE [LARGE SCALE GENOMIC DNA]</scope>
    <source>
        <strain evidence="2 3">TWF694</strain>
    </source>
</reference>
<protein>
    <submittedName>
        <fullName evidence="2">Cell morphogenesis protein PAG1</fullName>
    </submittedName>
</protein>
<dbReference type="EMBL" id="JAVHJO010000001">
    <property type="protein sequence ID" value="KAK6544562.1"/>
    <property type="molecule type" value="Genomic_DNA"/>
</dbReference>
<dbReference type="PANTHER" id="PTHR12295:SF30">
    <property type="entry name" value="PROTEIN FURRY"/>
    <property type="match status" value="1"/>
</dbReference>
<feature type="region of interest" description="Disordered" evidence="1">
    <location>
        <begin position="164"/>
        <end position="187"/>
    </location>
</feature>
<comment type="caution">
    <text evidence="2">The sequence shown here is derived from an EMBL/GenBank/DDBJ whole genome shotgun (WGS) entry which is preliminary data.</text>
</comment>
<proteinExistence type="predicted"/>
<dbReference type="GO" id="GO:0030427">
    <property type="term" value="C:site of polarized growth"/>
    <property type="evidence" value="ECO:0007669"/>
    <property type="project" value="TreeGrafter"/>
</dbReference>
<gene>
    <name evidence="2" type="primary">TAO3_1</name>
    <name evidence="2" type="ORF">TWF694_001250</name>
</gene>
<keyword evidence="3" id="KW-1185">Reference proteome</keyword>